<dbReference type="Proteomes" id="UP001460270">
    <property type="component" value="Unassembled WGS sequence"/>
</dbReference>
<name>A0AAW0MHY9_9GOBI</name>
<dbReference type="EMBL" id="JBBPFD010000669">
    <property type="protein sequence ID" value="KAK7877858.1"/>
    <property type="molecule type" value="Genomic_DNA"/>
</dbReference>
<protein>
    <submittedName>
        <fullName evidence="2">Uncharacterized protein</fullName>
    </submittedName>
</protein>
<evidence type="ECO:0000313" key="2">
    <source>
        <dbReference type="EMBL" id="KAK7877858.1"/>
    </source>
</evidence>
<dbReference type="AlphaFoldDB" id="A0AAW0MHY9"/>
<accession>A0AAW0MHY9</accession>
<reference evidence="3" key="1">
    <citation type="submission" date="2024-04" db="EMBL/GenBank/DDBJ databases">
        <title>Salinicola lusitanus LLJ914,a marine bacterium isolated from the Okinawa Trough.</title>
        <authorList>
            <person name="Li J."/>
        </authorList>
    </citation>
    <scope>NUCLEOTIDE SEQUENCE [LARGE SCALE GENOMIC DNA]</scope>
</reference>
<proteinExistence type="predicted"/>
<gene>
    <name evidence="2" type="ORF">WMY93_031498</name>
</gene>
<organism evidence="2 3">
    <name type="scientific">Mugilogobius chulae</name>
    <name type="common">yellowstripe goby</name>
    <dbReference type="NCBI Taxonomy" id="88201"/>
    <lineage>
        <taxon>Eukaryota</taxon>
        <taxon>Metazoa</taxon>
        <taxon>Chordata</taxon>
        <taxon>Craniata</taxon>
        <taxon>Vertebrata</taxon>
        <taxon>Euteleostomi</taxon>
        <taxon>Actinopterygii</taxon>
        <taxon>Neopterygii</taxon>
        <taxon>Teleostei</taxon>
        <taxon>Neoteleostei</taxon>
        <taxon>Acanthomorphata</taxon>
        <taxon>Gobiaria</taxon>
        <taxon>Gobiiformes</taxon>
        <taxon>Gobioidei</taxon>
        <taxon>Gobiidae</taxon>
        <taxon>Gobionellinae</taxon>
        <taxon>Mugilogobius</taxon>
    </lineage>
</organism>
<keyword evidence="3" id="KW-1185">Reference proteome</keyword>
<comment type="caution">
    <text evidence="2">The sequence shown here is derived from an EMBL/GenBank/DDBJ whole genome shotgun (WGS) entry which is preliminary data.</text>
</comment>
<feature type="region of interest" description="Disordered" evidence="1">
    <location>
        <begin position="69"/>
        <end position="97"/>
    </location>
</feature>
<evidence type="ECO:0000256" key="1">
    <source>
        <dbReference type="SAM" id="MobiDB-lite"/>
    </source>
</evidence>
<sequence>METSKFKTFYRAPDADEAEMLFVKNGKYPKERYKNPKEHNFRPLDEDVSDFITTYDKDPGNLKIKLRTMDTLDPLQNTSPPSRVKPSTAKMDTFRPAEPQWDPRLLLPVSPWPPKSASYTRHKRRRGAYTAFLERVEDKLTRTWHKS</sequence>
<evidence type="ECO:0000313" key="3">
    <source>
        <dbReference type="Proteomes" id="UP001460270"/>
    </source>
</evidence>